<dbReference type="RefSeq" id="WP_281872211.1">
    <property type="nucleotide sequence ID" value="NZ_BSBO01000003.1"/>
</dbReference>
<gene>
    <name evidence="1" type="ORF">Selli1_04190</name>
</gene>
<dbReference type="Proteomes" id="UP001145145">
    <property type="component" value="Unassembled WGS sequence"/>
</dbReference>
<dbReference type="EMBL" id="BSBO01000003">
    <property type="protein sequence ID" value="GLG03245.1"/>
    <property type="molecule type" value="Genomic_DNA"/>
</dbReference>
<name>A0A9W6C603_9FIRM</name>
<evidence type="ECO:0008006" key="3">
    <source>
        <dbReference type="Google" id="ProtNLM"/>
    </source>
</evidence>
<comment type="caution">
    <text evidence="1">The sequence shown here is derived from an EMBL/GenBank/DDBJ whole genome shotgun (WGS) entry which is preliminary data.</text>
</comment>
<organism evidence="1 2">
    <name type="scientific">Sellimonas catena</name>
    <dbReference type="NCBI Taxonomy" id="2994035"/>
    <lineage>
        <taxon>Bacteria</taxon>
        <taxon>Bacillati</taxon>
        <taxon>Bacillota</taxon>
        <taxon>Clostridia</taxon>
        <taxon>Lachnospirales</taxon>
        <taxon>Lachnospiraceae</taxon>
        <taxon>Sellimonas</taxon>
    </lineage>
</organism>
<proteinExistence type="predicted"/>
<accession>A0A9W6C603</accession>
<reference evidence="1 2" key="1">
    <citation type="journal article" date="2023" name="Int. J. Syst. Evol. Microbiol.">
        <title>Sellimonas catena sp. nov., isolated from human faeces.</title>
        <authorList>
            <person name="Hisatomi A."/>
            <person name="Ohkuma M."/>
            <person name="Sakamoto M."/>
        </authorList>
    </citation>
    <scope>NUCLEOTIDE SEQUENCE [LARGE SCALE GENOMIC DNA]</scope>
    <source>
        <strain evidence="1 2">12EGH17</strain>
    </source>
</reference>
<keyword evidence="2" id="KW-1185">Reference proteome</keyword>
<protein>
    <recommendedName>
        <fullName evidence="3">Phosphoenolpyruvate synthase</fullName>
    </recommendedName>
</protein>
<evidence type="ECO:0000313" key="1">
    <source>
        <dbReference type="EMBL" id="GLG03245.1"/>
    </source>
</evidence>
<evidence type="ECO:0000313" key="2">
    <source>
        <dbReference type="Proteomes" id="UP001145145"/>
    </source>
</evidence>
<dbReference type="AlphaFoldDB" id="A0A9W6C603"/>
<sequence length="251" mass="28309">MQSVLKTLGQVYGNPVDIEYTVNLNEEGEFVVNLLQCRPLYTGEKGSITGIPGLPEKDCFFRLRDSAMGTSEREKIDVVIQIDAKAYYEYPYALKSQAAEAVGAVNAWYRGKGKKILLMTPGRVGTSSPELGVPVSFAQISGFRGICEVSDSRAGYMPELSYGSNMFQDMVETGIFYCALWGDDRTEYYNEELFAGLEDLFPKICPDRKVLSGMFRVTEPEDLWYWNNEQTGETLCGLLRPETRRTFPDRK</sequence>